<dbReference type="GO" id="GO:0016303">
    <property type="term" value="F:1-phosphatidylinositol-3-kinase activity"/>
    <property type="evidence" value="ECO:0007669"/>
    <property type="project" value="UniProtKB-UniRule"/>
</dbReference>
<dbReference type="InterPro" id="IPR002420">
    <property type="entry name" value="PI3K-type_C2_dom"/>
</dbReference>
<dbReference type="EC" id="2.7.1.137" evidence="4 14"/>
<dbReference type="Proteomes" id="UP000000707">
    <property type="component" value="Unassembled WGS sequence"/>
</dbReference>
<dbReference type="PANTHER" id="PTHR10048">
    <property type="entry name" value="PHOSPHATIDYLINOSITOL KINASE"/>
    <property type="match status" value="1"/>
</dbReference>
<evidence type="ECO:0000259" key="17">
    <source>
        <dbReference type="PROSITE" id="PS51547"/>
    </source>
</evidence>
<dbReference type="GO" id="GO:0010008">
    <property type="term" value="C:endosome membrane"/>
    <property type="evidence" value="ECO:0007669"/>
    <property type="project" value="UniProtKB-SubCell"/>
</dbReference>
<comment type="function">
    <text evidence="12">Multifunctional phosphatidylinositol 3-kinase involved in acidification of vacuoles, pH-dependent cell growth, and autophagocytosis. Plays an important role in protein transport and virulence. Component of the autophagy-specific VPS34 PI3-kinase complex I essential to recruit the ATG8-phosphatidylinositol conjugate and the ATG12-ATG5 conjugate to the pre-autophagosomal structure. Also involved in endosome-to-Golgi retrograde transport as part of the VPS34 PI3-kinase complex II. This second complex is required for the endosome-to-Golgi retrieval of PEP1 and KEX2, and the recruitment of VPS5 and VPS7, two components of the retromer complex, to endosomal membranes (probably through the synthesis of a specific pool of phosphatidylinositol 3-phosphate recruiting the retromer to the endosomes). Finally, it might also be involved in ethanol tolerance and cell wall integrity.</text>
</comment>
<dbReference type="InterPro" id="IPR011009">
    <property type="entry name" value="Kinase-like_dom_sf"/>
</dbReference>
<dbReference type="PROSITE" id="PS51545">
    <property type="entry name" value="PIK_HELICAL"/>
    <property type="match status" value="1"/>
</dbReference>
<dbReference type="GO" id="GO:0034271">
    <property type="term" value="C:phosphatidylinositol 3-kinase complex, class III, type I"/>
    <property type="evidence" value="ECO:0007669"/>
    <property type="project" value="TreeGrafter"/>
</dbReference>
<dbReference type="InterPro" id="IPR057756">
    <property type="entry name" value="PI3-kinase_type3/VPS34_cat"/>
</dbReference>
<dbReference type="SUPFAM" id="SSF56112">
    <property type="entry name" value="Protein kinase-like (PK-like)"/>
    <property type="match status" value="1"/>
</dbReference>
<evidence type="ECO:0000313" key="18">
    <source>
        <dbReference type="EMBL" id="EGV61879.1"/>
    </source>
</evidence>
<evidence type="ECO:0000256" key="3">
    <source>
        <dbReference type="ARBA" id="ARBA00006209"/>
    </source>
</evidence>
<dbReference type="FunFam" id="1.10.1070.11:FF:000002">
    <property type="entry name" value="Phosphatidylinositol 3-kinase catalytic subunit type 3"/>
    <property type="match status" value="1"/>
</dbReference>
<evidence type="ECO:0000313" key="19">
    <source>
        <dbReference type="Proteomes" id="UP000000707"/>
    </source>
</evidence>
<dbReference type="InterPro" id="IPR036940">
    <property type="entry name" value="PI3/4_kinase_cat_sf"/>
</dbReference>
<protein>
    <recommendedName>
        <fullName evidence="11 14">Phosphatidylinositol 3-kinase VPS34</fullName>
        <ecNumber evidence="4 14">2.7.1.137</ecNumber>
    </recommendedName>
</protein>
<keyword evidence="6 14" id="KW-0547">Nucleotide-binding</keyword>
<feature type="domain" description="C2 PI3K-type" evidence="17">
    <location>
        <begin position="41"/>
        <end position="205"/>
    </location>
</feature>
<dbReference type="GO" id="GO:0005777">
    <property type="term" value="C:peroxisome"/>
    <property type="evidence" value="ECO:0007669"/>
    <property type="project" value="TreeGrafter"/>
</dbReference>
<dbReference type="FunFam" id="3.30.1010.10:FF:000002">
    <property type="entry name" value="Phosphatidylinositol 3-kinase catalytic subunit type 3"/>
    <property type="match status" value="1"/>
</dbReference>
<evidence type="ECO:0000259" key="15">
    <source>
        <dbReference type="PROSITE" id="PS50290"/>
    </source>
</evidence>
<evidence type="ECO:0000256" key="5">
    <source>
        <dbReference type="ARBA" id="ARBA00022679"/>
    </source>
</evidence>
<dbReference type="GO" id="GO:0005794">
    <property type="term" value="C:Golgi apparatus"/>
    <property type="evidence" value="ECO:0007669"/>
    <property type="project" value="UniProtKB-SubCell"/>
</dbReference>
<comment type="subcellular location">
    <subcellularLocation>
        <location evidence="2">Endosome membrane</location>
        <topology evidence="2">Peripheral membrane protein</topology>
    </subcellularLocation>
    <subcellularLocation>
        <location evidence="1">Golgi apparatus</location>
        <location evidence="1">trans-Golgi network membrane</location>
        <topology evidence="1">Peripheral membrane protein</topology>
    </subcellularLocation>
</comment>
<reference evidence="18 19" key="1">
    <citation type="journal article" date="2011" name="Proc. Natl. Acad. Sci. U.S.A.">
        <title>Comparative genomics of xylose-fermenting fungi for enhanced biofuel production.</title>
        <authorList>
            <person name="Wohlbach D.J."/>
            <person name="Kuo A."/>
            <person name="Sato T.K."/>
            <person name="Potts K.M."/>
            <person name="Salamov A.A."/>
            <person name="LaButti K.M."/>
            <person name="Sun H."/>
            <person name="Clum A."/>
            <person name="Pangilinan J.L."/>
            <person name="Lindquist E.A."/>
            <person name="Lucas S."/>
            <person name="Lapidus A."/>
            <person name="Jin M."/>
            <person name="Gunawan C."/>
            <person name="Balan V."/>
            <person name="Dale B.E."/>
            <person name="Jeffries T.W."/>
            <person name="Zinkel R."/>
            <person name="Barry K.W."/>
            <person name="Grigoriev I.V."/>
            <person name="Gasch A.P."/>
        </authorList>
    </citation>
    <scope>NUCLEOTIDE SEQUENCE [LARGE SCALE GENOMIC DNA]</scope>
    <source>
        <strain evidence="19">ATCC 10573 / BCRC 21748 / CBS 615 / JCM 9827 / NBRC 10315 / NRRL Y-1498 / VKM Y-70</strain>
    </source>
</reference>
<dbReference type="KEGG" id="cten:18250814"/>
<dbReference type="CDD" id="cd08397">
    <property type="entry name" value="C2_PI3K_class_III"/>
    <property type="match status" value="1"/>
</dbReference>
<dbReference type="Gene3D" id="3.30.1010.10">
    <property type="entry name" value="Phosphatidylinositol 3-kinase Catalytic Subunit, Chain A, domain 4"/>
    <property type="match status" value="1"/>
</dbReference>
<dbReference type="AlphaFoldDB" id="G3B9G2"/>
<sequence>MTQSTQSQTSTNVSALGLSKDLKASLTVKLCYLQPTNNSIVLKKLAKPSDKYSNPQVFKRLSNIYFNSDMLVKIEVMSGSTHKPVTLPCHSPYHSFTNNKRVWNKYLKLPVNYNQLSIDSYLKFTLYEISDSKQVVYGVGYLSSFNHSDSTLRKGMQKIPIRTEYDDVTINYHDADDMNDGESNLIKYENGDFAKVDWLDKFSLPFVEKARNDELKTGTGSDLFYLYIELPRFDLPIVYSETSYELPDTKAIIEEFKVNKNNLNENNITNTVVNQIDISGPTKVFDPDFHLMSLGSLVSASQQTNNANHQGYVLNWNNLDPIESKYHKLERNMNNSSLLDKELKPTPQLRDELLKILDKPSNIELSEIEKNLIWKFRYYFSKNNSTNSNSDNKPEVSKINQKFLTKFLKSINWDNDYELDHTFNEMIPYYWSVDKIQIGDALDLLSSYFNPFTLASNVTVPTPKKDGNSKETKSEKIFKYVRQLRNFAVDRLRLASQDELLLYLLQLVQALKYETIIADTELNAIINDEEVVSHSNGMDDDVHVNSTISNKEAELRLLEKSPLASFLIEKAVGNDILGNFFYWYVKVENEDQLNTNGKGSVKIYSIVLNKYIEELKSFAHKNKLPNYNYLKRQVWFIKKLTGLVELLRTTFKKNEATAKKIQFLRDHLADSSNEFLKFPHSFPLPLDPSIIICGCYPEESSVFKSSLSPLKLTFKTVIKDSSGSGNQIFGDRKKYGKYTLMFKIGDDLRQDQLVIQIINLMDQLLKNENLDLKLTPYRILATSPIAGMIQFVANETLDSILVKNYGPESSGPNSINMNNGILNFLRYHSKELQQADPIATSVLGNPKHPPAEDRHAITSDLGVSSVVMDNYVKSCAGYCVITYLLGVGDRHLDNLLLSPNGKFWHADFGYILGRDPKPFPPLMKLPIQVIDGMGGLSHENFNVFNNYCFVTYTTLRKNSNLILNLFQLMLDANIPDIKMDPTRAVEKVQEKFCLEMTEEEAILHFQNLINDSVNAFLPVVIDRLHSLAQYWRA</sequence>
<dbReference type="InterPro" id="IPR001263">
    <property type="entry name" value="PI3K_accessory_dom"/>
</dbReference>
<dbReference type="InterPro" id="IPR000403">
    <property type="entry name" value="PI3/4_kinase_cat_dom"/>
</dbReference>
<evidence type="ECO:0000256" key="13">
    <source>
        <dbReference type="ARBA" id="ARBA00061999"/>
    </source>
</evidence>
<dbReference type="PROSITE" id="PS51547">
    <property type="entry name" value="C2_PI3K"/>
    <property type="match status" value="1"/>
</dbReference>
<dbReference type="GO" id="GO:0006897">
    <property type="term" value="P:endocytosis"/>
    <property type="evidence" value="ECO:0007669"/>
    <property type="project" value="TreeGrafter"/>
</dbReference>
<dbReference type="InterPro" id="IPR018936">
    <property type="entry name" value="PI3/4_kinase_CS"/>
</dbReference>
<evidence type="ECO:0000256" key="4">
    <source>
        <dbReference type="ARBA" id="ARBA00012073"/>
    </source>
</evidence>
<dbReference type="PIRSF" id="PIRSF000587">
    <property type="entry name" value="PI3K_Vps34"/>
    <property type="match status" value="1"/>
</dbReference>
<evidence type="ECO:0000256" key="14">
    <source>
        <dbReference type="PIRNR" id="PIRNR000587"/>
    </source>
</evidence>
<dbReference type="GO" id="GO:0000407">
    <property type="term" value="C:phagophore assembly site"/>
    <property type="evidence" value="ECO:0007669"/>
    <property type="project" value="TreeGrafter"/>
</dbReference>
<dbReference type="Gene3D" id="1.25.40.70">
    <property type="entry name" value="Phosphatidylinositol 3-kinase, accessory domain (PIK)"/>
    <property type="match status" value="1"/>
</dbReference>
<feature type="domain" description="PI3K/PI4K catalytic" evidence="15">
    <location>
        <begin position="696"/>
        <end position="1017"/>
    </location>
</feature>
<dbReference type="InterPro" id="IPR042236">
    <property type="entry name" value="PI3K_accessory_sf"/>
</dbReference>
<dbReference type="GO" id="GO:0034272">
    <property type="term" value="C:phosphatidylinositol 3-kinase complex, class III, type II"/>
    <property type="evidence" value="ECO:0007669"/>
    <property type="project" value="TreeGrafter"/>
</dbReference>
<dbReference type="EMBL" id="GL996527">
    <property type="protein sequence ID" value="EGV61879.1"/>
    <property type="molecule type" value="Genomic_DNA"/>
</dbReference>
<dbReference type="InterPro" id="IPR035892">
    <property type="entry name" value="C2_domain_sf"/>
</dbReference>
<dbReference type="InterPro" id="IPR016024">
    <property type="entry name" value="ARM-type_fold"/>
</dbReference>
<dbReference type="STRING" id="590646.G3B9G2"/>
<dbReference type="PANTHER" id="PTHR10048:SF7">
    <property type="entry name" value="PHOSPHATIDYLINOSITOL 3-KINASE CATALYTIC SUBUNIT TYPE 3"/>
    <property type="match status" value="1"/>
</dbReference>
<keyword evidence="7" id="KW-0967">Endosome</keyword>
<keyword evidence="8 14" id="KW-0418">Kinase</keyword>
<evidence type="ECO:0000256" key="12">
    <source>
        <dbReference type="ARBA" id="ARBA00059175"/>
    </source>
</evidence>
<dbReference type="GO" id="GO:0005524">
    <property type="term" value="F:ATP binding"/>
    <property type="evidence" value="ECO:0007669"/>
    <property type="project" value="UniProtKB-UniRule"/>
</dbReference>
<dbReference type="CDD" id="cd00896">
    <property type="entry name" value="PI3Kc_III"/>
    <property type="match status" value="1"/>
</dbReference>
<dbReference type="HOGENOM" id="CLU_004869_0_0_1"/>
<evidence type="ECO:0000256" key="9">
    <source>
        <dbReference type="ARBA" id="ARBA00022840"/>
    </source>
</evidence>
<dbReference type="Pfam" id="PF00613">
    <property type="entry name" value="PI3Ka"/>
    <property type="match status" value="2"/>
</dbReference>
<evidence type="ECO:0000256" key="11">
    <source>
        <dbReference type="ARBA" id="ARBA00041128"/>
    </source>
</evidence>
<gene>
    <name evidence="18" type="ORF">CANTEDRAFT_99004</name>
</gene>
<comment type="subunit">
    <text evidence="13">Component of the autophagy-specific VPS34 PI3-kinase complex I composed of at least VPS15, VPS30, VPS34, and of the VPS34 PI3-kinase complex II composed of VPS15, VPS30, VPS34 and VPS38. Interacts with VMNA7.</text>
</comment>
<dbReference type="SUPFAM" id="SSF49562">
    <property type="entry name" value="C2 domain (Calcium/lipid-binding domain, CaLB)"/>
    <property type="match status" value="1"/>
</dbReference>
<dbReference type="SMART" id="SM00142">
    <property type="entry name" value="PI3K_C2"/>
    <property type="match status" value="1"/>
</dbReference>
<keyword evidence="5 14" id="KW-0808">Transferase</keyword>
<dbReference type="PROSITE" id="PS00915">
    <property type="entry name" value="PI3_4_KINASE_1"/>
    <property type="match status" value="1"/>
</dbReference>
<dbReference type="GO" id="GO:0000045">
    <property type="term" value="P:autophagosome assembly"/>
    <property type="evidence" value="ECO:0007669"/>
    <property type="project" value="TreeGrafter"/>
</dbReference>
<evidence type="ECO:0000256" key="7">
    <source>
        <dbReference type="ARBA" id="ARBA00022753"/>
    </source>
</evidence>
<dbReference type="InterPro" id="IPR008290">
    <property type="entry name" value="PI3K_Vps34"/>
</dbReference>
<dbReference type="Gene3D" id="2.60.40.150">
    <property type="entry name" value="C2 domain"/>
    <property type="match status" value="1"/>
</dbReference>
<evidence type="ECO:0000259" key="16">
    <source>
        <dbReference type="PROSITE" id="PS51545"/>
    </source>
</evidence>
<evidence type="ECO:0000256" key="1">
    <source>
        <dbReference type="ARBA" id="ARBA00004150"/>
    </source>
</evidence>
<comment type="catalytic activity">
    <reaction evidence="10">
        <text>a 1,2-diacyl-sn-glycero-3-phospho-(1D-myo-inositol) + ATP = a 1,2-diacyl-sn-glycero-3-phospho-(1D-myo-inositol-3-phosphate) + ADP + H(+)</text>
        <dbReference type="Rhea" id="RHEA:12709"/>
        <dbReference type="ChEBI" id="CHEBI:15378"/>
        <dbReference type="ChEBI" id="CHEBI:30616"/>
        <dbReference type="ChEBI" id="CHEBI:57880"/>
        <dbReference type="ChEBI" id="CHEBI:58088"/>
        <dbReference type="ChEBI" id="CHEBI:456216"/>
        <dbReference type="EC" id="2.7.1.137"/>
    </reaction>
    <physiologicalReaction direction="left-to-right" evidence="10">
        <dbReference type="Rhea" id="RHEA:12710"/>
    </physiologicalReaction>
</comment>
<accession>G3B9G2</accession>
<dbReference type="OrthoDB" id="67688at2759"/>
<dbReference type="SUPFAM" id="SSF48371">
    <property type="entry name" value="ARM repeat"/>
    <property type="match status" value="1"/>
</dbReference>
<dbReference type="SMART" id="SM00145">
    <property type="entry name" value="PI3Ka"/>
    <property type="match status" value="1"/>
</dbReference>
<evidence type="ECO:0000256" key="6">
    <source>
        <dbReference type="ARBA" id="ARBA00022741"/>
    </source>
</evidence>
<evidence type="ECO:0000256" key="2">
    <source>
        <dbReference type="ARBA" id="ARBA00004481"/>
    </source>
</evidence>
<dbReference type="Gene3D" id="1.10.1070.11">
    <property type="entry name" value="Phosphatidylinositol 3-/4-kinase, catalytic domain"/>
    <property type="match status" value="1"/>
</dbReference>
<dbReference type="GeneID" id="18250814"/>
<keyword evidence="19" id="KW-1185">Reference proteome</keyword>
<organism evidence="19">
    <name type="scientific">Candida tenuis (strain ATCC 10573 / BCRC 21748 / CBS 615 / JCM 9827 / NBRC 10315 / NRRL Y-1498 / VKM Y-70)</name>
    <name type="common">Yeast</name>
    <name type="synonym">Yamadazyma tenuis</name>
    <dbReference type="NCBI Taxonomy" id="590646"/>
    <lineage>
        <taxon>Eukaryota</taxon>
        <taxon>Fungi</taxon>
        <taxon>Dikarya</taxon>
        <taxon>Ascomycota</taxon>
        <taxon>Saccharomycotina</taxon>
        <taxon>Pichiomycetes</taxon>
        <taxon>Debaryomycetaceae</taxon>
        <taxon>Yamadazyma</taxon>
    </lineage>
</organism>
<dbReference type="Pfam" id="PF00454">
    <property type="entry name" value="PI3_PI4_kinase"/>
    <property type="match status" value="1"/>
</dbReference>
<evidence type="ECO:0000256" key="8">
    <source>
        <dbReference type="ARBA" id="ARBA00022777"/>
    </source>
</evidence>
<name>G3B9G2_CANTC</name>
<comment type="similarity">
    <text evidence="3">Belongs to the PI3/PI4-kinase family. Type III PI4K subfamily.</text>
</comment>
<dbReference type="InterPro" id="IPR015433">
    <property type="entry name" value="PI3/4_kinase"/>
</dbReference>
<dbReference type="Pfam" id="PF00792">
    <property type="entry name" value="PI3K_C2"/>
    <property type="match status" value="1"/>
</dbReference>
<proteinExistence type="inferred from homology"/>
<feature type="domain" description="PIK helical" evidence="16">
    <location>
        <begin position="340"/>
        <end position="614"/>
    </location>
</feature>
<evidence type="ECO:0000256" key="10">
    <source>
        <dbReference type="ARBA" id="ARBA00023985"/>
    </source>
</evidence>
<keyword evidence="9 14" id="KW-0067">ATP-binding</keyword>
<dbReference type="GO" id="GO:0048015">
    <property type="term" value="P:phosphatidylinositol-mediated signaling"/>
    <property type="evidence" value="ECO:0007669"/>
    <property type="project" value="TreeGrafter"/>
</dbReference>
<dbReference type="eggNOG" id="KOG0906">
    <property type="taxonomic scope" value="Eukaryota"/>
</dbReference>
<dbReference type="PROSITE" id="PS50290">
    <property type="entry name" value="PI3_4_KINASE_3"/>
    <property type="match status" value="1"/>
</dbReference>
<dbReference type="PROSITE" id="PS00916">
    <property type="entry name" value="PI3_4_KINASE_2"/>
    <property type="match status" value="1"/>
</dbReference>
<dbReference type="SMART" id="SM00146">
    <property type="entry name" value="PI3Kc"/>
    <property type="match status" value="1"/>
</dbReference>